<name>A0A0E9VEB3_ANGAN</name>
<dbReference type="EMBL" id="GBXM01032797">
    <property type="protein sequence ID" value="JAH75780.1"/>
    <property type="molecule type" value="Transcribed_RNA"/>
</dbReference>
<reference evidence="1" key="1">
    <citation type="submission" date="2014-11" db="EMBL/GenBank/DDBJ databases">
        <authorList>
            <person name="Amaro Gonzalez C."/>
        </authorList>
    </citation>
    <scope>NUCLEOTIDE SEQUENCE</scope>
</reference>
<accession>A0A0E9VEB3</accession>
<organism evidence="1">
    <name type="scientific">Anguilla anguilla</name>
    <name type="common">European freshwater eel</name>
    <name type="synonym">Muraena anguilla</name>
    <dbReference type="NCBI Taxonomy" id="7936"/>
    <lineage>
        <taxon>Eukaryota</taxon>
        <taxon>Metazoa</taxon>
        <taxon>Chordata</taxon>
        <taxon>Craniata</taxon>
        <taxon>Vertebrata</taxon>
        <taxon>Euteleostomi</taxon>
        <taxon>Actinopterygii</taxon>
        <taxon>Neopterygii</taxon>
        <taxon>Teleostei</taxon>
        <taxon>Anguilliformes</taxon>
        <taxon>Anguillidae</taxon>
        <taxon>Anguilla</taxon>
    </lineage>
</organism>
<proteinExistence type="predicted"/>
<protein>
    <submittedName>
        <fullName evidence="1">Uncharacterized protein</fullName>
    </submittedName>
</protein>
<dbReference type="AlphaFoldDB" id="A0A0E9VEB3"/>
<sequence length="33" mass="3685">MSKFCHRVTTVPPASAHVPIIIFYRPHCTNTGC</sequence>
<reference evidence="1" key="2">
    <citation type="journal article" date="2015" name="Fish Shellfish Immunol.">
        <title>Early steps in the European eel (Anguilla anguilla)-Vibrio vulnificus interaction in the gills: Role of the RtxA13 toxin.</title>
        <authorList>
            <person name="Callol A."/>
            <person name="Pajuelo D."/>
            <person name="Ebbesson L."/>
            <person name="Teles M."/>
            <person name="MacKenzie S."/>
            <person name="Amaro C."/>
        </authorList>
    </citation>
    <scope>NUCLEOTIDE SEQUENCE</scope>
</reference>
<evidence type="ECO:0000313" key="1">
    <source>
        <dbReference type="EMBL" id="JAH75780.1"/>
    </source>
</evidence>